<evidence type="ECO:0000313" key="8">
    <source>
        <dbReference type="Proteomes" id="UP000533429"/>
    </source>
</evidence>
<dbReference type="PANTHER" id="PTHR43289">
    <property type="entry name" value="MITOGEN-ACTIVATED PROTEIN KINASE KINASE KINASE 20-RELATED"/>
    <property type="match status" value="1"/>
</dbReference>
<dbReference type="AlphaFoldDB" id="A0A850R251"/>
<evidence type="ECO:0000256" key="3">
    <source>
        <dbReference type="ARBA" id="ARBA00022777"/>
    </source>
</evidence>
<keyword evidence="1" id="KW-0808">Transferase</keyword>
<evidence type="ECO:0000256" key="5">
    <source>
        <dbReference type="PROSITE-ProRule" id="PRU10141"/>
    </source>
</evidence>
<dbReference type="CDD" id="cd14014">
    <property type="entry name" value="STKc_PknB_like"/>
    <property type="match status" value="1"/>
</dbReference>
<dbReference type="PROSITE" id="PS00107">
    <property type="entry name" value="PROTEIN_KINASE_ATP"/>
    <property type="match status" value="1"/>
</dbReference>
<dbReference type="InterPro" id="IPR011009">
    <property type="entry name" value="Kinase-like_dom_sf"/>
</dbReference>
<protein>
    <submittedName>
        <fullName evidence="7">Serine/threonine protein kinase</fullName>
    </submittedName>
</protein>
<name>A0A850R251_PHODD</name>
<reference evidence="7 8" key="1">
    <citation type="submission" date="2020-06" db="EMBL/GenBank/DDBJ databases">
        <title>Photobacterium damselae subsp. damselae comparative genomics.</title>
        <authorList>
            <person name="Osorio C.R."/>
        </authorList>
    </citation>
    <scope>NUCLEOTIDE SEQUENCE [LARGE SCALE GENOMIC DNA]</scope>
    <source>
        <strain evidence="7 8">TW250/03</strain>
    </source>
</reference>
<comment type="caution">
    <text evidence="7">The sequence shown here is derived from an EMBL/GenBank/DDBJ whole genome shotgun (WGS) entry which is preliminary data.</text>
</comment>
<dbReference type="PROSITE" id="PS50011">
    <property type="entry name" value="PROTEIN_KINASE_DOM"/>
    <property type="match status" value="1"/>
</dbReference>
<accession>A0A850R251</accession>
<evidence type="ECO:0000313" key="7">
    <source>
        <dbReference type="EMBL" id="NVP02505.1"/>
    </source>
</evidence>
<dbReference type="GO" id="GO:0004674">
    <property type="term" value="F:protein serine/threonine kinase activity"/>
    <property type="evidence" value="ECO:0007669"/>
    <property type="project" value="UniProtKB-KW"/>
</dbReference>
<gene>
    <name evidence="7" type="ORF">HWA77_20035</name>
</gene>
<dbReference type="InterPro" id="IPR017441">
    <property type="entry name" value="Protein_kinase_ATP_BS"/>
</dbReference>
<dbReference type="SMART" id="SM00220">
    <property type="entry name" value="S_TKc"/>
    <property type="match status" value="1"/>
</dbReference>
<evidence type="ECO:0000256" key="2">
    <source>
        <dbReference type="ARBA" id="ARBA00022741"/>
    </source>
</evidence>
<dbReference type="InterPro" id="IPR000719">
    <property type="entry name" value="Prot_kinase_dom"/>
</dbReference>
<dbReference type="InterPro" id="IPR008271">
    <property type="entry name" value="Ser/Thr_kinase_AS"/>
</dbReference>
<proteinExistence type="predicted"/>
<keyword evidence="7" id="KW-0723">Serine/threonine-protein kinase</keyword>
<evidence type="ECO:0000256" key="4">
    <source>
        <dbReference type="ARBA" id="ARBA00022840"/>
    </source>
</evidence>
<keyword evidence="4 5" id="KW-0067">ATP-binding</keyword>
<keyword evidence="2 5" id="KW-0547">Nucleotide-binding</keyword>
<dbReference type="Gene3D" id="1.10.510.10">
    <property type="entry name" value="Transferase(Phosphotransferase) domain 1"/>
    <property type="match status" value="1"/>
</dbReference>
<dbReference type="GO" id="GO:0005524">
    <property type="term" value="F:ATP binding"/>
    <property type="evidence" value="ECO:0007669"/>
    <property type="project" value="UniProtKB-UniRule"/>
</dbReference>
<keyword evidence="3 7" id="KW-0418">Kinase</keyword>
<sequence>MEVVSNYKFQVLEKIGNGGFGFVEKIQLFNMSETHSGLYARKVLEPKTELKLYRERFKKEVMCQSQCHHKHIIPIYIASINSEKPHFIMQLGIHDLQELLDNDALEEAEKYAVMDALLLGLKHIHDQGFIHRDIKPSNIIMCDDGTFKITDFGLIRRTDITKELNPLTAIGFVLGTEEYLAPELHYEGNDYSHKSDIFAMGKIFDKLNITHEGLQKIIKKCCKMDPTDRYESIDQILIDIESLDGVSAA</sequence>
<evidence type="ECO:0000256" key="1">
    <source>
        <dbReference type="ARBA" id="ARBA00022679"/>
    </source>
</evidence>
<dbReference type="Pfam" id="PF00069">
    <property type="entry name" value="Pkinase"/>
    <property type="match status" value="1"/>
</dbReference>
<dbReference type="PROSITE" id="PS00108">
    <property type="entry name" value="PROTEIN_KINASE_ST"/>
    <property type="match status" value="1"/>
</dbReference>
<evidence type="ECO:0000259" key="6">
    <source>
        <dbReference type="PROSITE" id="PS50011"/>
    </source>
</evidence>
<dbReference type="PANTHER" id="PTHR43289:SF6">
    <property type="entry name" value="SERINE_THREONINE-PROTEIN KINASE NEKL-3"/>
    <property type="match status" value="1"/>
</dbReference>
<dbReference type="SUPFAM" id="SSF56112">
    <property type="entry name" value="Protein kinase-like (PK-like)"/>
    <property type="match status" value="1"/>
</dbReference>
<feature type="domain" description="Protein kinase" evidence="6">
    <location>
        <begin position="9"/>
        <end position="249"/>
    </location>
</feature>
<organism evidence="7 8">
    <name type="scientific">Photobacterium damselae subsp. damselae</name>
    <name type="common">Listonella damsela</name>
    <dbReference type="NCBI Taxonomy" id="85581"/>
    <lineage>
        <taxon>Bacteria</taxon>
        <taxon>Pseudomonadati</taxon>
        <taxon>Pseudomonadota</taxon>
        <taxon>Gammaproteobacteria</taxon>
        <taxon>Vibrionales</taxon>
        <taxon>Vibrionaceae</taxon>
        <taxon>Photobacterium</taxon>
    </lineage>
</organism>
<feature type="binding site" evidence="5">
    <location>
        <position position="42"/>
    </location>
    <ligand>
        <name>ATP</name>
        <dbReference type="ChEBI" id="CHEBI:30616"/>
    </ligand>
</feature>
<dbReference type="Proteomes" id="UP000533429">
    <property type="component" value="Unassembled WGS sequence"/>
</dbReference>
<dbReference type="EMBL" id="JABXOR010001283">
    <property type="protein sequence ID" value="NVP02505.1"/>
    <property type="molecule type" value="Genomic_DNA"/>
</dbReference>